<feature type="compositionally biased region" description="Basic and acidic residues" evidence="5">
    <location>
        <begin position="770"/>
        <end position="806"/>
    </location>
</feature>
<dbReference type="GO" id="GO:0003676">
    <property type="term" value="F:nucleic acid binding"/>
    <property type="evidence" value="ECO:0007669"/>
    <property type="project" value="InterPro"/>
</dbReference>
<sequence length="946" mass="105545">MNSDRTESEPQPGPSNANASPQPVASSQPRATANPWNFLMLNAIRTYAIANGIPNANEVPRDELIIALQARGATPLNIILSSPPDYQTGPGSTELLARSLLRRRVDYTHQSPNESIEMYLRRLETAFKHDGTPNFTKVNCLIGHSQPKVAEATQLLYDQGFEDYDVIAEKLKARFRLSPFEHFTRFQQFHPAPDELFSQFGPRLRNEYLRYLALPANEVGQHETAITRALIGQLLSITTGGLHAQLHARATADHEHTRQHQSRPQHRRRSHPPAARPKQRHPASPNTTAKIISGTFFIARPSAQCRKQAHEHPRRPQRLTGARYKAAPITQGAWSHIQLRNAGTTRPTRTYHSNMSWKREDRAVTAVLCSIPTPTDDSLTIIITIKNKRVTALINTGATKSFMATDVAEEVGLSPHPTKARISAAVLHVSTTVSHAVSTVFTLGLAAYEATFLLLSNAHYPVILGLNTLKNLPFCFTLDGQQVFSGFQQIKPINKAPKAPIGKGITFVHGTPTEQQQITALLRRYAPHIFQWRGKHGLFPQHIALLPTNGEDPEPSCRIRLSPDKRPAFQHIIDNYTRADVFAQLGSFEIIHSDGAAVFSSAAFKCFTKVNQMEVHIAQPYHPEGNGACERTIKSLTAILAKTAPSATTWDQVLYKATMAYNRTPHSTTGLSPLELWHKKPMPTPANIKFKAPPRDISDHLEAVQQTSQRRRDQYTQQANKRKLPQFHSGQMVMLRPWLKTTEKHAAHRRFLPKCYGPFRIIRYQGKGAYNDEDRPRFRLANKTDDKPDHQYNRHGTPDHADHPSNDENATDQSDSHNRDTQGAPAPRGSSSSHKRGSNHGARCQPDHLPRSPTGMLPSPVSSEELLLPESVAKPPSPQPQPDVMAARSAVGSSSPHLHPGHHHQPQKRKWTSSRQAPRLRNHSPGKPSAAQFITSKKVTELTCRL</sequence>
<feature type="region of interest" description="Disordered" evidence="5">
    <location>
        <begin position="770"/>
        <end position="932"/>
    </location>
</feature>
<dbReference type="PANTHER" id="PTHR37984:SF5">
    <property type="entry name" value="PROTEIN NYNRIN-LIKE"/>
    <property type="match status" value="1"/>
</dbReference>
<dbReference type="PROSITE" id="PS50994">
    <property type="entry name" value="INTEGRASE"/>
    <property type="match status" value="1"/>
</dbReference>
<keyword evidence="2" id="KW-0548">Nucleotidyltransferase</keyword>
<gene>
    <name evidence="7" type="ORF">NMOB1V02_LOCUS11979</name>
</gene>
<dbReference type="Proteomes" id="UP000678499">
    <property type="component" value="Unassembled WGS sequence"/>
</dbReference>
<feature type="region of interest" description="Disordered" evidence="5">
    <location>
        <begin position="1"/>
        <end position="30"/>
    </location>
</feature>
<dbReference type="InterPro" id="IPR036397">
    <property type="entry name" value="RNaseH_sf"/>
</dbReference>
<accession>A0A7R9GJ52</accession>
<dbReference type="SUPFAM" id="SSF53098">
    <property type="entry name" value="Ribonuclease H-like"/>
    <property type="match status" value="1"/>
</dbReference>
<name>A0A7R9GJ52_9CRUS</name>
<dbReference type="SUPFAM" id="SSF50630">
    <property type="entry name" value="Acid proteases"/>
    <property type="match status" value="1"/>
</dbReference>
<feature type="compositionally biased region" description="Polar residues" evidence="5">
    <location>
        <begin position="14"/>
        <end position="30"/>
    </location>
</feature>
<keyword evidence="4" id="KW-0255">Endonuclease</keyword>
<dbReference type="InterPro" id="IPR012337">
    <property type="entry name" value="RNaseH-like_sf"/>
</dbReference>
<protein>
    <recommendedName>
        <fullName evidence="6">Integrase catalytic domain-containing protein</fullName>
    </recommendedName>
</protein>
<feature type="compositionally biased region" description="Basic residues" evidence="5">
    <location>
        <begin position="259"/>
        <end position="281"/>
    </location>
</feature>
<organism evidence="7">
    <name type="scientific">Notodromas monacha</name>
    <dbReference type="NCBI Taxonomy" id="399045"/>
    <lineage>
        <taxon>Eukaryota</taxon>
        <taxon>Metazoa</taxon>
        <taxon>Ecdysozoa</taxon>
        <taxon>Arthropoda</taxon>
        <taxon>Crustacea</taxon>
        <taxon>Oligostraca</taxon>
        <taxon>Ostracoda</taxon>
        <taxon>Podocopa</taxon>
        <taxon>Podocopida</taxon>
        <taxon>Cypridocopina</taxon>
        <taxon>Cypridoidea</taxon>
        <taxon>Cyprididae</taxon>
        <taxon>Notodromas</taxon>
    </lineage>
</organism>
<dbReference type="Gene3D" id="2.40.70.10">
    <property type="entry name" value="Acid Proteases"/>
    <property type="match status" value="1"/>
</dbReference>
<evidence type="ECO:0000256" key="3">
    <source>
        <dbReference type="ARBA" id="ARBA00022722"/>
    </source>
</evidence>
<proteinExistence type="predicted"/>
<dbReference type="EMBL" id="CAJPEX010007955">
    <property type="protein sequence ID" value="CAG0924524.1"/>
    <property type="molecule type" value="Genomic_DNA"/>
</dbReference>
<reference evidence="7" key="1">
    <citation type="submission" date="2020-11" db="EMBL/GenBank/DDBJ databases">
        <authorList>
            <person name="Tran Van P."/>
        </authorList>
    </citation>
    <scope>NUCLEOTIDE SEQUENCE</scope>
</reference>
<dbReference type="GO" id="GO:0016779">
    <property type="term" value="F:nucleotidyltransferase activity"/>
    <property type="evidence" value="ECO:0007669"/>
    <property type="project" value="UniProtKB-KW"/>
</dbReference>
<dbReference type="Gene3D" id="3.30.420.10">
    <property type="entry name" value="Ribonuclease H-like superfamily/Ribonuclease H"/>
    <property type="match status" value="1"/>
</dbReference>
<dbReference type="GO" id="GO:0004519">
    <property type="term" value="F:endonuclease activity"/>
    <property type="evidence" value="ECO:0007669"/>
    <property type="project" value="UniProtKB-KW"/>
</dbReference>
<evidence type="ECO:0000313" key="8">
    <source>
        <dbReference type="Proteomes" id="UP000678499"/>
    </source>
</evidence>
<feature type="domain" description="Integrase catalytic" evidence="6">
    <location>
        <begin position="523"/>
        <end position="681"/>
    </location>
</feature>
<dbReference type="InterPro" id="IPR050951">
    <property type="entry name" value="Retrovirus_Pol_polyprotein"/>
</dbReference>
<evidence type="ECO:0000259" key="6">
    <source>
        <dbReference type="PROSITE" id="PS50994"/>
    </source>
</evidence>
<feature type="compositionally biased region" description="Low complexity" evidence="5">
    <location>
        <begin position="857"/>
        <end position="872"/>
    </location>
</feature>
<keyword evidence="4" id="KW-0378">Hydrolase</keyword>
<keyword evidence="8" id="KW-1185">Reference proteome</keyword>
<dbReference type="InterPro" id="IPR021109">
    <property type="entry name" value="Peptidase_aspartic_dom_sf"/>
</dbReference>
<dbReference type="Pfam" id="PF13975">
    <property type="entry name" value="gag-asp_proteas"/>
    <property type="match status" value="1"/>
</dbReference>
<keyword evidence="1" id="KW-0808">Transferase</keyword>
<dbReference type="CDD" id="cd00303">
    <property type="entry name" value="retropepsin_like"/>
    <property type="match status" value="1"/>
</dbReference>
<dbReference type="InterPro" id="IPR001584">
    <property type="entry name" value="Integrase_cat-core"/>
</dbReference>
<evidence type="ECO:0000256" key="5">
    <source>
        <dbReference type="SAM" id="MobiDB-lite"/>
    </source>
</evidence>
<dbReference type="EMBL" id="OA889992">
    <property type="protein sequence ID" value="CAD7284372.1"/>
    <property type="molecule type" value="Genomic_DNA"/>
</dbReference>
<dbReference type="AlphaFoldDB" id="A0A7R9GJ52"/>
<feature type="compositionally biased region" description="Basic residues" evidence="5">
    <location>
        <begin position="899"/>
        <end position="924"/>
    </location>
</feature>
<evidence type="ECO:0000313" key="7">
    <source>
        <dbReference type="EMBL" id="CAD7284372.1"/>
    </source>
</evidence>
<feature type="region of interest" description="Disordered" evidence="5">
    <location>
        <begin position="246"/>
        <end position="288"/>
    </location>
</feature>
<dbReference type="PANTHER" id="PTHR37984">
    <property type="entry name" value="PROTEIN CBG26694"/>
    <property type="match status" value="1"/>
</dbReference>
<evidence type="ECO:0000256" key="2">
    <source>
        <dbReference type="ARBA" id="ARBA00022695"/>
    </source>
</evidence>
<keyword evidence="3" id="KW-0540">Nuclease</keyword>
<dbReference type="GO" id="GO:0015074">
    <property type="term" value="P:DNA integration"/>
    <property type="evidence" value="ECO:0007669"/>
    <property type="project" value="InterPro"/>
</dbReference>
<evidence type="ECO:0000256" key="4">
    <source>
        <dbReference type="ARBA" id="ARBA00022759"/>
    </source>
</evidence>
<feature type="region of interest" description="Disordered" evidence="5">
    <location>
        <begin position="705"/>
        <end position="728"/>
    </location>
</feature>
<evidence type="ECO:0000256" key="1">
    <source>
        <dbReference type="ARBA" id="ARBA00022679"/>
    </source>
</evidence>